<evidence type="ECO:0000259" key="4">
    <source>
        <dbReference type="Pfam" id="PF00171"/>
    </source>
</evidence>
<dbReference type="Proteomes" id="UP001523216">
    <property type="component" value="Unassembled WGS sequence"/>
</dbReference>
<dbReference type="Pfam" id="PF00171">
    <property type="entry name" value="Aldedh"/>
    <property type="match status" value="1"/>
</dbReference>
<evidence type="ECO:0000313" key="5">
    <source>
        <dbReference type="EMBL" id="MCM4083532.1"/>
    </source>
</evidence>
<evidence type="ECO:0000256" key="1">
    <source>
        <dbReference type="ARBA" id="ARBA00023002"/>
    </source>
</evidence>
<dbReference type="InterPro" id="IPR016160">
    <property type="entry name" value="Ald_DH_CS_CYS"/>
</dbReference>
<dbReference type="InterPro" id="IPR016161">
    <property type="entry name" value="Ald_DH/histidinol_DH"/>
</dbReference>
<gene>
    <name evidence="5" type="ORF">LXN57_38895</name>
</gene>
<protein>
    <submittedName>
        <fullName evidence="5">Aldehyde dehydrogenase family protein</fullName>
    </submittedName>
</protein>
<dbReference type="InterPro" id="IPR016163">
    <property type="entry name" value="Ald_DH_C"/>
</dbReference>
<accession>A0ABT0YBW1</accession>
<dbReference type="EMBL" id="JAMQOL010000060">
    <property type="protein sequence ID" value="MCM4083532.1"/>
    <property type="molecule type" value="Genomic_DNA"/>
</dbReference>
<sequence length="458" mass="48185">MADVVQADARQVDAAVAAAADAQRAWWRMAPDDRAAGLEQWGRLIAQDVEQLALHDTVDMGRPVRESRAQVPGAVGCLRYWSGVATRLWGQQIPALPGHLSYTVRQPVGVAGVILPWNDPLPSFVGAVAVALAGGNAAVVKPSEVSPHSALRLAELADHAGLPRGLINVVTGDGAVGDALARHPGVGAISFTGSVATGRRVNVAASETFKKVVLEMGGKSPNIIFADADLDRALRASVWSVFANTGQACSAGTRLLVDARIADEFTARVAELAGRVRAGDPLNSSVHIGPIASRVQYDRVCGYIATGRSEATLVAGGGRPADVDGRGYFVEPTVFTGVEPTATIAREEIFGPVLAVLTFDTEEEAVALANDVDLGLTATVWTHDTGRMLRMASQLQVGTVWGNTTRVYHPAFPFEGHKHSGLGSGSGETAIEGCTRLTRVSIRYDDSDVPGWPLEPAE</sequence>
<dbReference type="Gene3D" id="3.40.309.10">
    <property type="entry name" value="Aldehyde Dehydrogenase, Chain A, domain 2"/>
    <property type="match status" value="1"/>
</dbReference>
<dbReference type="InterPro" id="IPR029510">
    <property type="entry name" value="Ald_DH_CS_GLU"/>
</dbReference>
<dbReference type="SUPFAM" id="SSF53720">
    <property type="entry name" value="ALDH-like"/>
    <property type="match status" value="1"/>
</dbReference>
<dbReference type="InterPro" id="IPR016162">
    <property type="entry name" value="Ald_DH_N"/>
</dbReference>
<dbReference type="PANTHER" id="PTHR11699">
    <property type="entry name" value="ALDEHYDE DEHYDROGENASE-RELATED"/>
    <property type="match status" value="1"/>
</dbReference>
<dbReference type="Gene3D" id="3.40.605.10">
    <property type="entry name" value="Aldehyde Dehydrogenase, Chain A, domain 1"/>
    <property type="match status" value="1"/>
</dbReference>
<keyword evidence="6" id="KW-1185">Reference proteome</keyword>
<feature type="active site" evidence="2">
    <location>
        <position position="215"/>
    </location>
</feature>
<organism evidence="5 6">
    <name type="scientific">Paractinoplanes hotanensis</name>
    <dbReference type="NCBI Taxonomy" id="2906497"/>
    <lineage>
        <taxon>Bacteria</taxon>
        <taxon>Bacillati</taxon>
        <taxon>Actinomycetota</taxon>
        <taxon>Actinomycetes</taxon>
        <taxon>Micromonosporales</taxon>
        <taxon>Micromonosporaceae</taxon>
        <taxon>Paractinoplanes</taxon>
    </lineage>
</organism>
<dbReference type="PROSITE" id="PS00070">
    <property type="entry name" value="ALDEHYDE_DEHYDR_CYS"/>
    <property type="match status" value="1"/>
</dbReference>
<comment type="similarity">
    <text evidence="3">Belongs to the aldehyde dehydrogenase family.</text>
</comment>
<evidence type="ECO:0000256" key="3">
    <source>
        <dbReference type="RuleBase" id="RU003345"/>
    </source>
</evidence>
<dbReference type="InterPro" id="IPR015590">
    <property type="entry name" value="Aldehyde_DH_dom"/>
</dbReference>
<name>A0ABT0YBW1_9ACTN</name>
<reference evidence="5 6" key="1">
    <citation type="submission" date="2022-06" db="EMBL/GenBank/DDBJ databases">
        <title>Actinoplanes abujensis sp. nov., isolated from Nigerian arid soil.</title>
        <authorList>
            <person name="Ding P."/>
        </authorList>
    </citation>
    <scope>NUCLEOTIDE SEQUENCE [LARGE SCALE GENOMIC DNA]</scope>
    <source>
        <strain evidence="6">TRM88002</strain>
    </source>
</reference>
<feature type="domain" description="Aldehyde dehydrogenase" evidence="4">
    <location>
        <begin position="2"/>
        <end position="438"/>
    </location>
</feature>
<keyword evidence="1 3" id="KW-0560">Oxidoreductase</keyword>
<dbReference type="PROSITE" id="PS00687">
    <property type="entry name" value="ALDEHYDE_DEHYDR_GLU"/>
    <property type="match status" value="1"/>
</dbReference>
<evidence type="ECO:0000256" key="2">
    <source>
        <dbReference type="PROSITE-ProRule" id="PRU10007"/>
    </source>
</evidence>
<evidence type="ECO:0000313" key="6">
    <source>
        <dbReference type="Proteomes" id="UP001523216"/>
    </source>
</evidence>
<comment type="caution">
    <text evidence="5">The sequence shown here is derived from an EMBL/GenBank/DDBJ whole genome shotgun (WGS) entry which is preliminary data.</text>
</comment>
<proteinExistence type="inferred from homology"/>